<reference evidence="3" key="1">
    <citation type="submission" date="2022-12" db="EMBL/GenBank/DDBJ databases">
        <title>Genome assemblies of Blomia tropicalis.</title>
        <authorList>
            <person name="Cui Y."/>
        </authorList>
    </citation>
    <scope>NUCLEOTIDE SEQUENCE</scope>
    <source>
        <tissue evidence="3">Adult mites</tissue>
    </source>
</reference>
<dbReference type="OMA" id="SICQFAT"/>
<evidence type="ECO:0000313" key="3">
    <source>
        <dbReference type="EMBL" id="KAJ6225870.1"/>
    </source>
</evidence>
<keyword evidence="1" id="KW-0812">Transmembrane</keyword>
<dbReference type="AlphaFoldDB" id="A0A9Q0MH35"/>
<keyword evidence="4" id="KW-1185">Reference proteome</keyword>
<name>A0A9Q0MH35_BLOTA</name>
<evidence type="ECO:0000256" key="2">
    <source>
        <dbReference type="SAM" id="MobiDB-lite"/>
    </source>
</evidence>
<keyword evidence="1" id="KW-0472">Membrane</keyword>
<comment type="caution">
    <text evidence="3">The sequence shown here is derived from an EMBL/GenBank/DDBJ whole genome shotgun (WGS) entry which is preliminary data.</text>
</comment>
<dbReference type="EMBL" id="JAPWDV010000001">
    <property type="protein sequence ID" value="KAJ6225870.1"/>
    <property type="molecule type" value="Genomic_DNA"/>
</dbReference>
<dbReference type="GO" id="GO:0016020">
    <property type="term" value="C:membrane"/>
    <property type="evidence" value="ECO:0007669"/>
    <property type="project" value="UniProtKB-SubCell"/>
</dbReference>
<comment type="function">
    <text evidence="1">May be involved in fusion of retrograde transport vesicles derived from an endocytic compartment with the Golgi complex.</text>
</comment>
<dbReference type="PANTHER" id="PTHR23137">
    <property type="entry name" value="VESICLE TRANSPORT PROTEIN-RELATED"/>
    <property type="match status" value="1"/>
</dbReference>
<evidence type="ECO:0000313" key="4">
    <source>
        <dbReference type="Proteomes" id="UP001142055"/>
    </source>
</evidence>
<sequence>MNIFKSGNDDNEQQQRQQGLRMPSIPNPLTSTFENVAIPHKSLFPELGLYTRIKLFIGLLILSLLLAILAIAMIAISLKSFAAFYTLSTCSLLFSALLAILFSICQFATFIWYALSYVPYARTILKHFGGACCSAAV</sequence>
<dbReference type="InterPro" id="IPR011691">
    <property type="entry name" value="Vesicle_transpt_SFT2"/>
</dbReference>
<evidence type="ECO:0000256" key="1">
    <source>
        <dbReference type="RuleBase" id="RU363111"/>
    </source>
</evidence>
<dbReference type="Proteomes" id="UP001142055">
    <property type="component" value="Chromosome 1"/>
</dbReference>
<protein>
    <recommendedName>
        <fullName evidence="1">Vesicle transport protein</fullName>
    </recommendedName>
</protein>
<keyword evidence="1" id="KW-0813">Transport</keyword>
<feature type="transmembrane region" description="Helical" evidence="1">
    <location>
        <begin position="55"/>
        <end position="76"/>
    </location>
</feature>
<comment type="caution">
    <text evidence="1">Lacks conserved residue(s) required for the propagation of feature annotation.</text>
</comment>
<keyword evidence="1" id="KW-1133">Transmembrane helix</keyword>
<dbReference type="GO" id="GO:0016192">
    <property type="term" value="P:vesicle-mediated transport"/>
    <property type="evidence" value="ECO:0007669"/>
    <property type="project" value="InterPro"/>
</dbReference>
<keyword evidence="1" id="KW-0653">Protein transport</keyword>
<comment type="similarity">
    <text evidence="1">Belongs to the SFT2 family.</text>
</comment>
<dbReference type="GO" id="GO:0015031">
    <property type="term" value="P:protein transport"/>
    <property type="evidence" value="ECO:0007669"/>
    <property type="project" value="UniProtKB-KW"/>
</dbReference>
<feature type="transmembrane region" description="Helical" evidence="1">
    <location>
        <begin position="82"/>
        <end position="115"/>
    </location>
</feature>
<feature type="region of interest" description="Disordered" evidence="2">
    <location>
        <begin position="1"/>
        <end position="22"/>
    </location>
</feature>
<organism evidence="3 4">
    <name type="scientific">Blomia tropicalis</name>
    <name type="common">Mite</name>
    <dbReference type="NCBI Taxonomy" id="40697"/>
    <lineage>
        <taxon>Eukaryota</taxon>
        <taxon>Metazoa</taxon>
        <taxon>Ecdysozoa</taxon>
        <taxon>Arthropoda</taxon>
        <taxon>Chelicerata</taxon>
        <taxon>Arachnida</taxon>
        <taxon>Acari</taxon>
        <taxon>Acariformes</taxon>
        <taxon>Sarcoptiformes</taxon>
        <taxon>Astigmata</taxon>
        <taxon>Glycyphagoidea</taxon>
        <taxon>Echimyopodidae</taxon>
        <taxon>Blomia</taxon>
    </lineage>
</organism>
<dbReference type="PANTHER" id="PTHR23137:SF6">
    <property type="entry name" value="VESICLE TRANSPORT PROTEIN"/>
    <property type="match status" value="1"/>
</dbReference>
<accession>A0A9Q0MH35</accession>
<comment type="subcellular location">
    <subcellularLocation>
        <location evidence="1">Membrane</location>
        <topology evidence="1">Multi-pass membrane protein</topology>
    </subcellularLocation>
</comment>
<proteinExistence type="inferred from homology"/>
<gene>
    <name evidence="3" type="ORF">RDWZM_004415</name>
</gene>